<gene>
    <name evidence="1" type="ORF">SAMN04488085_11741</name>
</gene>
<dbReference type="AlphaFoldDB" id="A0A1I4KC99"/>
<dbReference type="RefSeq" id="WP_091329156.1">
    <property type="nucleotide sequence ID" value="NZ_FOSW01000017.1"/>
</dbReference>
<dbReference type="EMBL" id="FOSW01000017">
    <property type="protein sequence ID" value="SFL76221.1"/>
    <property type="molecule type" value="Genomic_DNA"/>
</dbReference>
<dbReference type="InParanoid" id="A0A1I4KC99"/>
<organism evidence="1 2">
    <name type="scientific">Geodermatophilus ruber</name>
    <dbReference type="NCBI Taxonomy" id="504800"/>
    <lineage>
        <taxon>Bacteria</taxon>
        <taxon>Bacillati</taxon>
        <taxon>Actinomycetota</taxon>
        <taxon>Actinomycetes</taxon>
        <taxon>Geodermatophilales</taxon>
        <taxon>Geodermatophilaceae</taxon>
        <taxon>Geodermatophilus</taxon>
    </lineage>
</organism>
<proteinExistence type="predicted"/>
<evidence type="ECO:0000313" key="2">
    <source>
        <dbReference type="Proteomes" id="UP000199152"/>
    </source>
</evidence>
<keyword evidence="2" id="KW-1185">Reference proteome</keyword>
<evidence type="ECO:0008006" key="3">
    <source>
        <dbReference type="Google" id="ProtNLM"/>
    </source>
</evidence>
<dbReference type="STRING" id="504800.SAMN04488085_11741"/>
<evidence type="ECO:0000313" key="1">
    <source>
        <dbReference type="EMBL" id="SFL76221.1"/>
    </source>
</evidence>
<dbReference type="InterPro" id="IPR011008">
    <property type="entry name" value="Dimeric_a/b-barrel"/>
</dbReference>
<name>A0A1I4KC99_9ACTN</name>
<reference evidence="1 2" key="1">
    <citation type="submission" date="2016-10" db="EMBL/GenBank/DDBJ databases">
        <authorList>
            <person name="de Groot N.N."/>
        </authorList>
    </citation>
    <scope>NUCLEOTIDE SEQUENCE [LARGE SCALE GENOMIC DNA]</scope>
    <source>
        <strain evidence="1 2">DSM 45317</strain>
    </source>
</reference>
<dbReference type="SUPFAM" id="SSF54909">
    <property type="entry name" value="Dimeric alpha+beta barrel"/>
    <property type="match status" value="1"/>
</dbReference>
<sequence length="125" mass="13643">MPLIPDLPWTAARPGPGPGVLVVTRLRLRRLRDVPAFLRAALAIRRQAQASPGARSLILRARPLARTFTTVSWWDDEAAVARFARSEPHRGVMQHWHGRLVDFSNVTRPGTEGVAPTLAAAAPSA</sequence>
<dbReference type="OrthoDB" id="3214999at2"/>
<dbReference type="Gene3D" id="3.30.70.100">
    <property type="match status" value="1"/>
</dbReference>
<accession>A0A1I4KC99</accession>
<dbReference type="Proteomes" id="UP000199152">
    <property type="component" value="Unassembled WGS sequence"/>
</dbReference>
<protein>
    <recommendedName>
        <fullName evidence="3">Heme-degrading monooxygenase HmoA</fullName>
    </recommendedName>
</protein>